<dbReference type="EMBL" id="APBN01000007">
    <property type="protein sequence ID" value="EMT51675.1"/>
    <property type="molecule type" value="Genomic_DNA"/>
</dbReference>
<reference evidence="2 3" key="1">
    <citation type="submission" date="2013-03" db="EMBL/GenBank/DDBJ databases">
        <title>Assembly of a new bacterial strain Brevibacillus borstelensis AK1.</title>
        <authorList>
            <person name="Rajan I."/>
            <person name="PoliReddy D."/>
            <person name="Sugumar T."/>
            <person name="Rathinam K."/>
            <person name="Alqarawi S."/>
            <person name="Khalil A.B."/>
            <person name="Sivakumar N."/>
        </authorList>
    </citation>
    <scope>NUCLEOTIDE SEQUENCE [LARGE SCALE GENOMIC DNA]</scope>
    <source>
        <strain evidence="2 3">AK1</strain>
    </source>
</reference>
<evidence type="ECO:0000313" key="3">
    <source>
        <dbReference type="Proteomes" id="UP000012081"/>
    </source>
</evidence>
<accession>M8E888</accession>
<keyword evidence="1" id="KW-0472">Membrane</keyword>
<evidence type="ECO:0000256" key="1">
    <source>
        <dbReference type="SAM" id="Phobius"/>
    </source>
</evidence>
<evidence type="ECO:0000313" key="2">
    <source>
        <dbReference type="EMBL" id="EMT51675.1"/>
    </source>
</evidence>
<keyword evidence="3" id="KW-1185">Reference proteome</keyword>
<dbReference type="PATRIC" id="fig|1300222.3.peg.3598"/>
<dbReference type="AlphaFoldDB" id="M8E888"/>
<sequence>MWAFLLYLFAGFMVFGIVYELTINKKRRSERLSESVKHEGRANIVYKEQFLDEQRNHIHDRFP</sequence>
<dbReference type="Proteomes" id="UP000012081">
    <property type="component" value="Unassembled WGS sequence"/>
</dbReference>
<protein>
    <submittedName>
        <fullName evidence="2">Uncharacterized protein</fullName>
    </submittedName>
</protein>
<comment type="caution">
    <text evidence="2">The sequence shown here is derived from an EMBL/GenBank/DDBJ whole genome shotgun (WGS) entry which is preliminary data.</text>
</comment>
<proteinExistence type="predicted"/>
<organism evidence="2 3">
    <name type="scientific">Brevibacillus borstelensis AK1</name>
    <dbReference type="NCBI Taxonomy" id="1300222"/>
    <lineage>
        <taxon>Bacteria</taxon>
        <taxon>Bacillati</taxon>
        <taxon>Bacillota</taxon>
        <taxon>Bacilli</taxon>
        <taxon>Bacillales</taxon>
        <taxon>Paenibacillaceae</taxon>
        <taxon>Brevibacillus</taxon>
    </lineage>
</organism>
<keyword evidence="1" id="KW-1133">Transmembrane helix</keyword>
<feature type="transmembrane region" description="Helical" evidence="1">
    <location>
        <begin position="6"/>
        <end position="23"/>
    </location>
</feature>
<keyword evidence="1" id="KW-0812">Transmembrane</keyword>
<gene>
    <name evidence="2" type="ORF">I532_17163</name>
</gene>
<name>M8E888_9BACL</name>